<organism evidence="1">
    <name type="scientific">Amphimedon queenslandica</name>
    <name type="common">Sponge</name>
    <dbReference type="NCBI Taxonomy" id="400682"/>
    <lineage>
        <taxon>Eukaryota</taxon>
        <taxon>Metazoa</taxon>
        <taxon>Porifera</taxon>
        <taxon>Demospongiae</taxon>
        <taxon>Heteroscleromorpha</taxon>
        <taxon>Haplosclerida</taxon>
        <taxon>Niphatidae</taxon>
        <taxon>Amphimedon</taxon>
    </lineage>
</organism>
<proteinExistence type="predicted"/>
<reference evidence="1" key="1">
    <citation type="submission" date="2017-05" db="UniProtKB">
        <authorList>
            <consortium name="EnsemblMetazoa"/>
        </authorList>
    </citation>
    <scope>IDENTIFICATION</scope>
</reference>
<name>A0A1X7SGE7_AMPQE</name>
<protein>
    <submittedName>
        <fullName evidence="1">Uncharacterized protein</fullName>
    </submittedName>
</protein>
<sequence length="161" mass="17623">AEGLKVVLNILHSSNFPPETDVTVRQDCYAITLTLARVLLCPPPTSSDTEGGVEGVDKSHLPVGRQMSRNVEDEVARHTIETMTNDDFRTILSCLMRVCWSAGAGKLYLATGEGSDQLKSGLCSFTTSIVNSKLKKIYFPIVGCQYCSRVSRTPRHLSKTS</sequence>
<dbReference type="AlphaFoldDB" id="A0A1X7SGE7"/>
<evidence type="ECO:0000313" key="1">
    <source>
        <dbReference type="EnsemblMetazoa" id="Aqu2.1.01135_001"/>
    </source>
</evidence>
<accession>A0A1X7SGE7</accession>
<dbReference type="OrthoDB" id="289038at2759"/>
<dbReference type="STRING" id="400682.A0A1X7SGE7"/>
<dbReference type="eggNOG" id="KOG1866">
    <property type="taxonomic scope" value="Eukaryota"/>
</dbReference>
<dbReference type="EnsemblMetazoa" id="Aqu2.1.01135_001">
    <property type="protein sequence ID" value="Aqu2.1.01135_001"/>
    <property type="gene ID" value="Aqu2.1.01135"/>
</dbReference>
<dbReference type="InParanoid" id="A0A1X7SGE7"/>